<evidence type="ECO:0000313" key="3">
    <source>
        <dbReference type="Proteomes" id="UP001319803"/>
    </source>
</evidence>
<protein>
    <recommendedName>
        <fullName evidence="4">ABC transporter permease</fullName>
    </recommendedName>
</protein>
<keyword evidence="3" id="KW-1185">Reference proteome</keyword>
<sequence>MQFFREYIAPFLILLIFVISLFVMIARSFITSDLLIPAPISFIFDNSKLNLAYFQCLNIV</sequence>
<accession>A0ABM7UDN5</accession>
<evidence type="ECO:0000256" key="1">
    <source>
        <dbReference type="SAM" id="Phobius"/>
    </source>
</evidence>
<keyword evidence="1" id="KW-0812">Transmembrane</keyword>
<name>A0ABM7UDN5_9CHRO</name>
<proteinExistence type="predicted"/>
<keyword evidence="1" id="KW-1133">Transmembrane helix</keyword>
<evidence type="ECO:0008006" key="4">
    <source>
        <dbReference type="Google" id="ProtNLM"/>
    </source>
</evidence>
<reference evidence="2 3" key="1">
    <citation type="submission" date="2021-08" db="EMBL/GenBank/DDBJ databases">
        <title>Endosymbiont genome of Braarudosphaera bigelowii.</title>
        <authorList>
            <person name="Suzuki S."/>
            <person name="Ishida K."/>
        </authorList>
    </citation>
    <scope>NUCLEOTIDE SEQUENCE [LARGE SCALE GENOMIC DNA]</scope>
    <source>
        <strain evidence="2">CPSB-1</strain>
    </source>
</reference>
<dbReference type="Proteomes" id="UP001319803">
    <property type="component" value="Chromosome"/>
</dbReference>
<dbReference type="EMBL" id="AP024987">
    <property type="protein sequence ID" value="BDA40265.1"/>
    <property type="molecule type" value="Genomic_DNA"/>
</dbReference>
<organism evidence="2 3">
    <name type="scientific">cyanobacterium endosymbiont of Braarudosphaera bigelowii</name>
    <dbReference type="NCBI Taxonomy" id="1285375"/>
    <lineage>
        <taxon>Bacteria</taxon>
        <taxon>Bacillati</taxon>
        <taxon>Cyanobacteriota</taxon>
        <taxon>Cyanophyceae</taxon>
        <taxon>Oscillatoriophycideae</taxon>
        <taxon>Chroococcales</taxon>
        <taxon>Aphanothecaceae</taxon>
        <taxon>Candidatus Atelocyanobacterium</taxon>
        <taxon>Candidatus Atelocyanobacterium thalassae</taxon>
    </lineage>
</organism>
<evidence type="ECO:0000313" key="2">
    <source>
        <dbReference type="EMBL" id="BDA40265.1"/>
    </source>
</evidence>
<keyword evidence="1" id="KW-0472">Membrane</keyword>
<gene>
    <name evidence="2" type="ORF">CPARK_000125700</name>
</gene>
<feature type="transmembrane region" description="Helical" evidence="1">
    <location>
        <begin position="7"/>
        <end position="30"/>
    </location>
</feature>